<sequence>MRCQQMRDSADVTLEDEDARTSECAIAWFGFNTTPDAAIIDQYENDYGQG</sequence>
<evidence type="ECO:0000313" key="2">
    <source>
        <dbReference type="Proteomes" id="UP001162060"/>
    </source>
</evidence>
<accession>A0AAV1TLG5</accession>
<protein>
    <submittedName>
        <fullName evidence="1">Uncharacterized protein</fullName>
    </submittedName>
</protein>
<reference evidence="1" key="1">
    <citation type="submission" date="2024-01" db="EMBL/GenBank/DDBJ databases">
        <authorList>
            <person name="Webb A."/>
        </authorList>
    </citation>
    <scope>NUCLEOTIDE SEQUENCE</scope>
    <source>
        <strain evidence="1">Pm1</strain>
    </source>
</reference>
<evidence type="ECO:0000313" key="1">
    <source>
        <dbReference type="EMBL" id="CAK7923289.1"/>
    </source>
</evidence>
<comment type="caution">
    <text evidence="1">The sequence shown here is derived from an EMBL/GenBank/DDBJ whole genome shotgun (WGS) entry which is preliminary data.</text>
</comment>
<name>A0AAV1TLG5_9STRA</name>
<dbReference type="Proteomes" id="UP001162060">
    <property type="component" value="Unassembled WGS sequence"/>
</dbReference>
<organism evidence="1 2">
    <name type="scientific">Peronospora matthiolae</name>
    <dbReference type="NCBI Taxonomy" id="2874970"/>
    <lineage>
        <taxon>Eukaryota</taxon>
        <taxon>Sar</taxon>
        <taxon>Stramenopiles</taxon>
        <taxon>Oomycota</taxon>
        <taxon>Peronosporomycetes</taxon>
        <taxon>Peronosporales</taxon>
        <taxon>Peronosporaceae</taxon>
        <taxon>Peronospora</taxon>
    </lineage>
</organism>
<dbReference type="EMBL" id="CAKLBY020000068">
    <property type="protein sequence ID" value="CAK7923289.1"/>
    <property type="molecule type" value="Genomic_DNA"/>
</dbReference>
<gene>
    <name evidence="1" type="ORF">PM001_LOCUS8439</name>
</gene>
<dbReference type="AlphaFoldDB" id="A0AAV1TLG5"/>
<proteinExistence type="predicted"/>